<accession>A0A481ZBX3</accession>
<protein>
    <submittedName>
        <fullName evidence="1">Uncharacterized protein</fullName>
    </submittedName>
</protein>
<name>A0A481ZBX3_9VIRU</name>
<gene>
    <name evidence="1" type="ORF">LCPAC403_01190</name>
</gene>
<dbReference type="EMBL" id="MK500588">
    <property type="protein sequence ID" value="QBK92985.1"/>
    <property type="molecule type" value="Genomic_DNA"/>
</dbReference>
<evidence type="ECO:0000313" key="1">
    <source>
        <dbReference type="EMBL" id="QBK92985.1"/>
    </source>
</evidence>
<organism evidence="1">
    <name type="scientific">Pithovirus LCPAC403</name>
    <dbReference type="NCBI Taxonomy" id="2506596"/>
    <lineage>
        <taxon>Viruses</taxon>
        <taxon>Pithoviruses</taxon>
    </lineage>
</organism>
<reference evidence="1" key="1">
    <citation type="journal article" date="2019" name="MBio">
        <title>Virus Genomes from Deep Sea Sediments Expand the Ocean Megavirome and Support Independent Origins of Viral Gigantism.</title>
        <authorList>
            <person name="Backstrom D."/>
            <person name="Yutin N."/>
            <person name="Jorgensen S.L."/>
            <person name="Dharamshi J."/>
            <person name="Homa F."/>
            <person name="Zaremba-Niedwiedzka K."/>
            <person name="Spang A."/>
            <person name="Wolf Y.I."/>
            <person name="Koonin E.V."/>
            <person name="Ettema T.J."/>
        </authorList>
    </citation>
    <scope>NUCLEOTIDE SEQUENCE</scope>
</reference>
<sequence length="57" mass="6847">MEDKLIKATIDHLMRYASFLYQIIMEDKLIKATIDHLMRYASYPQKYPQHEPLHPLS</sequence>
<proteinExistence type="predicted"/>